<keyword evidence="5" id="KW-0902">Two-component regulatory system</keyword>
<dbReference type="InterPro" id="IPR036890">
    <property type="entry name" value="HATPase_C_sf"/>
</dbReference>
<comment type="caution">
    <text evidence="10">The sequence shown here is derived from an EMBL/GenBank/DDBJ whole genome shotgun (WGS) entry which is preliminary data.</text>
</comment>
<dbReference type="OrthoDB" id="9809670at2"/>
<keyword evidence="1" id="KW-0808">Transferase</keyword>
<feature type="repeat" description="TPR" evidence="6">
    <location>
        <begin position="66"/>
        <end position="99"/>
    </location>
</feature>
<keyword evidence="11" id="KW-1185">Reference proteome</keyword>
<dbReference type="Gene3D" id="3.30.565.10">
    <property type="entry name" value="Histidine kinase-like ATPase, C-terminal domain"/>
    <property type="match status" value="1"/>
</dbReference>
<feature type="signal peptide" evidence="8">
    <location>
        <begin position="1"/>
        <end position="22"/>
    </location>
</feature>
<dbReference type="GO" id="GO:0046983">
    <property type="term" value="F:protein dimerization activity"/>
    <property type="evidence" value="ECO:0007669"/>
    <property type="project" value="InterPro"/>
</dbReference>
<protein>
    <recommendedName>
        <fullName evidence="9">Histidine kinase/HSP90-like ATPase domain-containing protein</fullName>
    </recommendedName>
</protein>
<keyword evidence="2" id="KW-0677">Repeat</keyword>
<keyword evidence="7" id="KW-0472">Membrane</keyword>
<reference evidence="10 11" key="1">
    <citation type="submission" date="2016-07" db="EMBL/GenBank/DDBJ databases">
        <title>Genome of Pelobium manganitolerans.</title>
        <authorList>
            <person name="Wu S."/>
            <person name="Wang G."/>
        </authorList>
    </citation>
    <scope>NUCLEOTIDE SEQUENCE [LARGE SCALE GENOMIC DNA]</scope>
    <source>
        <strain evidence="10 11">YS-25</strain>
    </source>
</reference>
<dbReference type="SUPFAM" id="SSF55874">
    <property type="entry name" value="ATPase domain of HSP90 chaperone/DNA topoisomerase II/histidine kinase"/>
    <property type="match status" value="1"/>
</dbReference>
<keyword evidence="8" id="KW-0732">Signal</keyword>
<keyword evidence="7" id="KW-0812">Transmembrane</keyword>
<sequence length="602" mass="67973">MRLKIFIALKLGFCVVCSSLFGALPADTVLKKFEELYTAGKYYDAARLFQQQVQRLGTDENPQLKTIYYNGLGKAYSQLGKPVEALKYFQQAAKLAHQLKDSAAIGKIEKNIGALYEEQKNFEQALVHYQQSEDIAQKTGDRFLQADLLNNIGIIYEQQLKYEAALNNYRQALAIYKKLNKPDRLALAYNNLGIVYKYQGEYDQAISFYQKSASYAKLINDQFMIAATLNNIGNVYGMKKDFATAINFNKQSLRIAEKIEATAVIVEAISSIAEHYAKAGNYRQAYEWNQKYNRVNANYVNVESAKALAQQQARYQTEQKNLQLKELEQRSKINALHLKAQNLLIQKQQYQILFGALALISATAFMYFFYRRKQAVLKHRHLAQLKEIQSQERSRIAQDVHDDIGSGLSKISLIAASASRKLHANGLENADISNIGQVSKDLVENIRDLIWVLNPKNATLDNLVARIREYCTDYLELCSINACLDIQDDIPSLTISQQAQRNLFLVVKEALHNCVKHAGCNNLKILLRYDDAGLYMQIKDDGKGFNADLVHGGGNGLRNMRTRVETIGGTFFCRSNSGEGCEIIIEVLEEQLSAISANTLKV</sequence>
<dbReference type="InterPro" id="IPR003594">
    <property type="entry name" value="HATPase_dom"/>
</dbReference>
<dbReference type="InterPro" id="IPR013105">
    <property type="entry name" value="TPR_2"/>
</dbReference>
<dbReference type="InterPro" id="IPR011712">
    <property type="entry name" value="Sig_transdc_His_kin_sub3_dim/P"/>
</dbReference>
<dbReference type="Gene3D" id="1.25.40.10">
    <property type="entry name" value="Tetratricopeptide repeat domain"/>
    <property type="match status" value="1"/>
</dbReference>
<feature type="repeat" description="TPR" evidence="6">
    <location>
        <begin position="146"/>
        <end position="179"/>
    </location>
</feature>
<evidence type="ECO:0000256" key="5">
    <source>
        <dbReference type="ARBA" id="ARBA00023012"/>
    </source>
</evidence>
<evidence type="ECO:0000256" key="7">
    <source>
        <dbReference type="SAM" id="Phobius"/>
    </source>
</evidence>
<dbReference type="PANTHER" id="PTHR24421">
    <property type="entry name" value="NITRATE/NITRITE SENSOR PROTEIN NARX-RELATED"/>
    <property type="match status" value="1"/>
</dbReference>
<dbReference type="Proteomes" id="UP000283433">
    <property type="component" value="Unassembled WGS sequence"/>
</dbReference>
<dbReference type="GO" id="GO:0016020">
    <property type="term" value="C:membrane"/>
    <property type="evidence" value="ECO:0007669"/>
    <property type="project" value="InterPro"/>
</dbReference>
<feature type="repeat" description="TPR" evidence="6">
    <location>
        <begin position="186"/>
        <end position="219"/>
    </location>
</feature>
<dbReference type="PROSITE" id="PS50293">
    <property type="entry name" value="TPR_REGION"/>
    <property type="match status" value="1"/>
</dbReference>
<feature type="domain" description="Histidine kinase/HSP90-like ATPase" evidence="9">
    <location>
        <begin position="498"/>
        <end position="591"/>
    </location>
</feature>
<dbReference type="SUPFAM" id="SSF48452">
    <property type="entry name" value="TPR-like"/>
    <property type="match status" value="2"/>
</dbReference>
<keyword evidence="7" id="KW-1133">Transmembrane helix</keyword>
<dbReference type="SMART" id="SM00028">
    <property type="entry name" value="TPR"/>
    <property type="match status" value="5"/>
</dbReference>
<dbReference type="PROSITE" id="PS50005">
    <property type="entry name" value="TPR"/>
    <property type="match status" value="3"/>
</dbReference>
<proteinExistence type="predicted"/>
<feature type="transmembrane region" description="Helical" evidence="7">
    <location>
        <begin position="350"/>
        <end position="370"/>
    </location>
</feature>
<evidence type="ECO:0000256" key="1">
    <source>
        <dbReference type="ARBA" id="ARBA00022679"/>
    </source>
</evidence>
<dbReference type="Gene3D" id="1.20.5.1930">
    <property type="match status" value="1"/>
</dbReference>
<dbReference type="GO" id="GO:0000155">
    <property type="term" value="F:phosphorelay sensor kinase activity"/>
    <property type="evidence" value="ECO:0007669"/>
    <property type="project" value="InterPro"/>
</dbReference>
<keyword evidence="3" id="KW-0418">Kinase</keyword>
<dbReference type="CDD" id="cd16917">
    <property type="entry name" value="HATPase_UhpB-NarQ-NarX-like"/>
    <property type="match status" value="1"/>
</dbReference>
<keyword evidence="4 6" id="KW-0802">TPR repeat</keyword>
<dbReference type="Pfam" id="PF13424">
    <property type="entry name" value="TPR_12"/>
    <property type="match status" value="2"/>
</dbReference>
<evidence type="ECO:0000256" key="2">
    <source>
        <dbReference type="ARBA" id="ARBA00022737"/>
    </source>
</evidence>
<dbReference type="AlphaFoldDB" id="A0A419SBN4"/>
<evidence type="ECO:0000256" key="3">
    <source>
        <dbReference type="ARBA" id="ARBA00022777"/>
    </source>
</evidence>
<evidence type="ECO:0000256" key="8">
    <source>
        <dbReference type="SAM" id="SignalP"/>
    </source>
</evidence>
<dbReference type="Pfam" id="PF02518">
    <property type="entry name" value="HATPase_c"/>
    <property type="match status" value="1"/>
</dbReference>
<dbReference type="InterPro" id="IPR011990">
    <property type="entry name" value="TPR-like_helical_dom_sf"/>
</dbReference>
<feature type="chain" id="PRO_5019034006" description="Histidine kinase/HSP90-like ATPase domain-containing protein" evidence="8">
    <location>
        <begin position="23"/>
        <end position="602"/>
    </location>
</feature>
<evidence type="ECO:0000313" key="10">
    <source>
        <dbReference type="EMBL" id="RKD20218.1"/>
    </source>
</evidence>
<name>A0A419SBN4_9SPHI</name>
<dbReference type="InterPro" id="IPR019734">
    <property type="entry name" value="TPR_rpt"/>
</dbReference>
<evidence type="ECO:0000259" key="9">
    <source>
        <dbReference type="SMART" id="SM00387"/>
    </source>
</evidence>
<accession>A0A419SBN4</accession>
<dbReference type="SMART" id="SM00387">
    <property type="entry name" value="HATPase_c"/>
    <property type="match status" value="1"/>
</dbReference>
<dbReference type="EMBL" id="MBTA01000001">
    <property type="protein sequence ID" value="RKD20218.1"/>
    <property type="molecule type" value="Genomic_DNA"/>
</dbReference>
<evidence type="ECO:0000256" key="4">
    <source>
        <dbReference type="ARBA" id="ARBA00022803"/>
    </source>
</evidence>
<dbReference type="RefSeq" id="WP_120180131.1">
    <property type="nucleotide sequence ID" value="NZ_MBTA01000001.1"/>
</dbReference>
<gene>
    <name evidence="10" type="ORF">BCY91_00915</name>
</gene>
<evidence type="ECO:0000256" key="6">
    <source>
        <dbReference type="PROSITE-ProRule" id="PRU00339"/>
    </source>
</evidence>
<evidence type="ECO:0000313" key="11">
    <source>
        <dbReference type="Proteomes" id="UP000283433"/>
    </source>
</evidence>
<dbReference type="Pfam" id="PF07719">
    <property type="entry name" value="TPR_2"/>
    <property type="match status" value="1"/>
</dbReference>
<dbReference type="Pfam" id="PF07730">
    <property type="entry name" value="HisKA_3"/>
    <property type="match status" value="1"/>
</dbReference>
<dbReference type="InterPro" id="IPR050482">
    <property type="entry name" value="Sensor_HK_TwoCompSys"/>
</dbReference>
<organism evidence="10 11">
    <name type="scientific">Pelobium manganitolerans</name>
    <dbReference type="NCBI Taxonomy" id="1842495"/>
    <lineage>
        <taxon>Bacteria</taxon>
        <taxon>Pseudomonadati</taxon>
        <taxon>Bacteroidota</taxon>
        <taxon>Sphingobacteriia</taxon>
        <taxon>Sphingobacteriales</taxon>
        <taxon>Sphingobacteriaceae</taxon>
        <taxon>Pelobium</taxon>
    </lineage>
</organism>